<feature type="domain" description="RNA polymerase sigma factor 70 region 4 type 2" evidence="7">
    <location>
        <begin position="122"/>
        <end position="172"/>
    </location>
</feature>
<dbReference type="Gene3D" id="1.10.10.10">
    <property type="entry name" value="Winged helix-like DNA-binding domain superfamily/Winged helix DNA-binding domain"/>
    <property type="match status" value="1"/>
</dbReference>
<reference evidence="8 9" key="1">
    <citation type="submission" date="2015-07" db="EMBL/GenBank/DDBJ databases">
        <title>Genome sequence of Levilinea saccharolytica DSM 16555.</title>
        <authorList>
            <person name="Hemp J."/>
            <person name="Ward L.M."/>
            <person name="Pace L.A."/>
            <person name="Fischer W.W."/>
        </authorList>
    </citation>
    <scope>NUCLEOTIDE SEQUENCE [LARGE SCALE GENOMIC DNA]</scope>
    <source>
        <strain evidence="8 9">KIBI-1</strain>
    </source>
</reference>
<evidence type="ECO:0000256" key="5">
    <source>
        <dbReference type="ARBA" id="ARBA00023163"/>
    </source>
</evidence>
<dbReference type="Gene3D" id="1.10.1740.10">
    <property type="match status" value="1"/>
</dbReference>
<keyword evidence="9" id="KW-1185">Reference proteome</keyword>
<evidence type="ECO:0000256" key="1">
    <source>
        <dbReference type="ARBA" id="ARBA00010641"/>
    </source>
</evidence>
<dbReference type="EMBL" id="LGCM01000008">
    <property type="protein sequence ID" value="KPL90845.1"/>
    <property type="molecule type" value="Genomic_DNA"/>
</dbReference>
<evidence type="ECO:0008006" key="10">
    <source>
        <dbReference type="Google" id="ProtNLM"/>
    </source>
</evidence>
<feature type="domain" description="RNA polymerase sigma-70 region 2" evidence="6">
    <location>
        <begin position="22"/>
        <end position="86"/>
    </location>
</feature>
<dbReference type="PANTHER" id="PTHR43133">
    <property type="entry name" value="RNA POLYMERASE ECF-TYPE SIGMA FACTO"/>
    <property type="match status" value="1"/>
</dbReference>
<name>A0A0P6Z0C9_9CHLR</name>
<dbReference type="CDD" id="cd06171">
    <property type="entry name" value="Sigma70_r4"/>
    <property type="match status" value="1"/>
</dbReference>
<keyword evidence="4" id="KW-0238">DNA-binding</keyword>
<dbReference type="SUPFAM" id="SSF88946">
    <property type="entry name" value="Sigma2 domain of RNA polymerase sigma factors"/>
    <property type="match status" value="1"/>
</dbReference>
<dbReference type="InterPro" id="IPR013324">
    <property type="entry name" value="RNA_pol_sigma_r3/r4-like"/>
</dbReference>
<dbReference type="InterPro" id="IPR007627">
    <property type="entry name" value="RNA_pol_sigma70_r2"/>
</dbReference>
<evidence type="ECO:0000256" key="4">
    <source>
        <dbReference type="ARBA" id="ARBA00023125"/>
    </source>
</evidence>
<keyword evidence="2" id="KW-0805">Transcription regulation</keyword>
<dbReference type="GO" id="GO:0016987">
    <property type="term" value="F:sigma factor activity"/>
    <property type="evidence" value="ECO:0007669"/>
    <property type="project" value="UniProtKB-KW"/>
</dbReference>
<evidence type="ECO:0000256" key="2">
    <source>
        <dbReference type="ARBA" id="ARBA00023015"/>
    </source>
</evidence>
<dbReference type="STRING" id="229921.ADN01_01970"/>
<dbReference type="PANTHER" id="PTHR43133:SF8">
    <property type="entry name" value="RNA POLYMERASE SIGMA FACTOR HI_1459-RELATED"/>
    <property type="match status" value="1"/>
</dbReference>
<dbReference type="InterPro" id="IPR039425">
    <property type="entry name" value="RNA_pol_sigma-70-like"/>
</dbReference>
<organism evidence="8 9">
    <name type="scientific">Levilinea saccharolytica</name>
    <dbReference type="NCBI Taxonomy" id="229921"/>
    <lineage>
        <taxon>Bacteria</taxon>
        <taxon>Bacillati</taxon>
        <taxon>Chloroflexota</taxon>
        <taxon>Anaerolineae</taxon>
        <taxon>Anaerolineales</taxon>
        <taxon>Anaerolineaceae</taxon>
        <taxon>Levilinea</taxon>
    </lineage>
</organism>
<dbReference type="GO" id="GO:0006352">
    <property type="term" value="P:DNA-templated transcription initiation"/>
    <property type="evidence" value="ECO:0007669"/>
    <property type="project" value="InterPro"/>
</dbReference>
<evidence type="ECO:0000256" key="3">
    <source>
        <dbReference type="ARBA" id="ARBA00023082"/>
    </source>
</evidence>
<dbReference type="NCBIfam" id="TIGR02937">
    <property type="entry name" value="sigma70-ECF"/>
    <property type="match status" value="1"/>
</dbReference>
<dbReference type="InterPro" id="IPR013249">
    <property type="entry name" value="RNA_pol_sigma70_r4_t2"/>
</dbReference>
<proteinExistence type="inferred from homology"/>
<keyword evidence="5" id="KW-0804">Transcription</keyword>
<dbReference type="RefSeq" id="WP_062419267.1">
    <property type="nucleotide sequence ID" value="NZ_DF967974.1"/>
</dbReference>
<evidence type="ECO:0000259" key="6">
    <source>
        <dbReference type="Pfam" id="PF04542"/>
    </source>
</evidence>
<comment type="caution">
    <text evidence="8">The sequence shown here is derived from an EMBL/GenBank/DDBJ whole genome shotgun (WGS) entry which is preliminary data.</text>
</comment>
<keyword evidence="3" id="KW-0731">Sigma factor</keyword>
<dbReference type="InterPro" id="IPR014284">
    <property type="entry name" value="RNA_pol_sigma-70_dom"/>
</dbReference>
<dbReference type="SUPFAM" id="SSF88659">
    <property type="entry name" value="Sigma3 and sigma4 domains of RNA polymerase sigma factors"/>
    <property type="match status" value="1"/>
</dbReference>
<evidence type="ECO:0000313" key="8">
    <source>
        <dbReference type="EMBL" id="KPL90845.1"/>
    </source>
</evidence>
<dbReference type="GO" id="GO:0003677">
    <property type="term" value="F:DNA binding"/>
    <property type="evidence" value="ECO:0007669"/>
    <property type="project" value="UniProtKB-KW"/>
</dbReference>
<dbReference type="InterPro" id="IPR036388">
    <property type="entry name" value="WH-like_DNA-bd_sf"/>
</dbReference>
<dbReference type="Proteomes" id="UP000050501">
    <property type="component" value="Unassembled WGS sequence"/>
</dbReference>
<dbReference type="Pfam" id="PF08281">
    <property type="entry name" value="Sigma70_r4_2"/>
    <property type="match status" value="1"/>
</dbReference>
<evidence type="ECO:0000313" key="9">
    <source>
        <dbReference type="Proteomes" id="UP000050501"/>
    </source>
</evidence>
<sequence length="186" mass="21473">MESDEQLYIRVRGGDRTALAGLVERYHGPLLKFLSRMTGQTQSAEDMVQDTFIRILTCRGVPPEHFRPWIYQIARNLARDYFRSAAFRRETFYLPDEDQGDDWMAAPVETESLALQSSDCVQVNALLQCLPARQREVILLRFYQEFSLEEISTITGAPLGTVKSRLFHGLRRARMILEQEEVGQDE</sequence>
<comment type="similarity">
    <text evidence="1">Belongs to the sigma-70 factor family. ECF subfamily.</text>
</comment>
<gene>
    <name evidence="8" type="ORF">ADN01_01970</name>
</gene>
<dbReference type="Pfam" id="PF04542">
    <property type="entry name" value="Sigma70_r2"/>
    <property type="match status" value="1"/>
</dbReference>
<protein>
    <recommendedName>
        <fullName evidence="10">RNA polymerase sigma factor</fullName>
    </recommendedName>
</protein>
<dbReference type="AlphaFoldDB" id="A0A0P6Z0C9"/>
<accession>A0A0P6Z0C9</accession>
<dbReference type="InterPro" id="IPR013325">
    <property type="entry name" value="RNA_pol_sigma_r2"/>
</dbReference>
<evidence type="ECO:0000259" key="7">
    <source>
        <dbReference type="Pfam" id="PF08281"/>
    </source>
</evidence>